<dbReference type="EMBL" id="SBII01000003">
    <property type="protein sequence ID" value="RWX01489.1"/>
    <property type="molecule type" value="Genomic_DNA"/>
</dbReference>
<keyword evidence="3" id="KW-1185">Reference proteome</keyword>
<dbReference type="OrthoDB" id="661329at2"/>
<keyword evidence="1" id="KW-0732">Signal</keyword>
<gene>
    <name evidence="2" type="ORF">EPI11_05930</name>
</gene>
<evidence type="ECO:0000313" key="2">
    <source>
        <dbReference type="EMBL" id="RWX01489.1"/>
    </source>
</evidence>
<feature type="chain" id="PRO_5019542454" evidence="1">
    <location>
        <begin position="21"/>
        <end position="254"/>
    </location>
</feature>
<evidence type="ECO:0000313" key="3">
    <source>
        <dbReference type="Proteomes" id="UP000287527"/>
    </source>
</evidence>
<protein>
    <submittedName>
        <fullName evidence="2">DUF2490 domain-containing protein</fullName>
    </submittedName>
</protein>
<proteinExistence type="predicted"/>
<organism evidence="2 3">
    <name type="scientific">Flavobacterium cerinum</name>
    <dbReference type="NCBI Taxonomy" id="2502784"/>
    <lineage>
        <taxon>Bacteria</taxon>
        <taxon>Pseudomonadati</taxon>
        <taxon>Bacteroidota</taxon>
        <taxon>Flavobacteriia</taxon>
        <taxon>Flavobacteriales</taxon>
        <taxon>Flavobacteriaceae</taxon>
        <taxon>Flavobacterium</taxon>
    </lineage>
</organism>
<dbReference type="InterPro" id="IPR019619">
    <property type="entry name" value="DUF2490"/>
</dbReference>
<dbReference type="Pfam" id="PF10677">
    <property type="entry name" value="DUF2490"/>
    <property type="match status" value="1"/>
</dbReference>
<accession>A0A444HCR2</accession>
<dbReference type="AlphaFoldDB" id="A0A444HCR2"/>
<reference evidence="2 3" key="1">
    <citation type="submission" date="2019-01" db="EMBL/GenBank/DDBJ databases">
        <title>Flavobacterium sp. nov.,isolated from freshwater.</title>
        <authorList>
            <person name="Zhang R."/>
            <person name="Du Z.-J."/>
        </authorList>
    </citation>
    <scope>NUCLEOTIDE SEQUENCE [LARGE SCALE GENOMIC DNA]</scope>
    <source>
        <strain evidence="2 3">1E403</strain>
    </source>
</reference>
<feature type="signal peptide" evidence="1">
    <location>
        <begin position="1"/>
        <end position="20"/>
    </location>
</feature>
<dbReference type="Proteomes" id="UP000287527">
    <property type="component" value="Unassembled WGS sequence"/>
</dbReference>
<dbReference type="RefSeq" id="WP_128389026.1">
    <property type="nucleotide sequence ID" value="NZ_SBII01000003.1"/>
</dbReference>
<name>A0A444HCR2_9FLAO</name>
<sequence>MMMRTLLLTLCFIFSLPALAQLSPPGLGKTNTAFWSAVGVKQKLDKKNSSTTYFGMGRISGAQGSNPFSMPSIVVVNQEFYHKLNANWTYSAALSYRRQHEYDESFDKEKSVVVNQEFRLYGRLQYATNIGNSKWTTTLRQEVRKFYTADFDQVLDGLQLRTRLKTQLLVPLDNDSENSLVGSAEALFAMTNDSDEGWGSPEYKESRFCLYYSYSPDSLPVTFDVGYMNDLIGYGHHISDVSYLAVDIIIENPF</sequence>
<comment type="caution">
    <text evidence="2">The sequence shown here is derived from an EMBL/GenBank/DDBJ whole genome shotgun (WGS) entry which is preliminary data.</text>
</comment>
<evidence type="ECO:0000256" key="1">
    <source>
        <dbReference type="SAM" id="SignalP"/>
    </source>
</evidence>